<dbReference type="InterPro" id="IPR036086">
    <property type="entry name" value="ParB/Sulfiredoxin_sf"/>
</dbReference>
<comment type="caution">
    <text evidence="1">The sequence shown here is derived from an EMBL/GenBank/DDBJ whole genome shotgun (WGS) entry which is preliminary data.</text>
</comment>
<reference evidence="1 2" key="1">
    <citation type="submission" date="2012-08" db="EMBL/GenBank/DDBJ databases">
        <title>Whole genome shotgun sequence of Austwickia chelonae NBRC 105200.</title>
        <authorList>
            <person name="Yoshida I."/>
            <person name="Hosoyama A."/>
            <person name="Tsuchikane K."/>
            <person name="Katsumata H."/>
            <person name="Ando Y."/>
            <person name="Ohji S."/>
            <person name="Hamada M."/>
            <person name="Tamura T."/>
            <person name="Yamazoe A."/>
            <person name="Yamazaki S."/>
            <person name="Fujita N."/>
        </authorList>
    </citation>
    <scope>NUCLEOTIDE SEQUENCE [LARGE SCALE GENOMIC DNA]</scope>
    <source>
        <strain evidence="1 2">NBRC 105200</strain>
    </source>
</reference>
<dbReference type="InterPro" id="IPR014956">
    <property type="entry name" value="ParBc_2"/>
</dbReference>
<dbReference type="Gene3D" id="3.90.1530.10">
    <property type="entry name" value="Conserved hypothetical protein from pyrococcus furiosus pfu- 392566-001, ParB domain"/>
    <property type="match status" value="1"/>
</dbReference>
<dbReference type="CDD" id="cd16390">
    <property type="entry name" value="ParB_N_Srx_like"/>
    <property type="match status" value="1"/>
</dbReference>
<evidence type="ECO:0008006" key="3">
    <source>
        <dbReference type="Google" id="ProtNLM"/>
    </source>
</evidence>
<dbReference type="Pfam" id="PF08857">
    <property type="entry name" value="ParBc_2"/>
    <property type="match status" value="1"/>
</dbReference>
<dbReference type="Proteomes" id="UP000008495">
    <property type="component" value="Unassembled WGS sequence"/>
</dbReference>
<dbReference type="Gene3D" id="1.10.8.10">
    <property type="entry name" value="DNA helicase RuvA subunit, C-terminal domain"/>
    <property type="match status" value="1"/>
</dbReference>
<name>K6UND6_9MICO</name>
<dbReference type="RefSeq" id="WP_006503648.1">
    <property type="nucleotide sequence ID" value="NZ_BAGZ01000017.1"/>
</dbReference>
<evidence type="ECO:0000313" key="1">
    <source>
        <dbReference type="EMBL" id="GAB78891.1"/>
    </source>
</evidence>
<protein>
    <recommendedName>
        <fullName evidence="3">ParB-like nuclease</fullName>
    </recommendedName>
</protein>
<dbReference type="SUPFAM" id="SSF110849">
    <property type="entry name" value="ParB/Sulfiredoxin"/>
    <property type="match status" value="1"/>
</dbReference>
<keyword evidence="2" id="KW-1185">Reference proteome</keyword>
<dbReference type="eggNOG" id="COG4318">
    <property type="taxonomic scope" value="Bacteria"/>
</dbReference>
<gene>
    <name evidence="1" type="ORF">AUCHE_17_01030</name>
</gene>
<organism evidence="1 2">
    <name type="scientific">Austwickia chelonae NBRC 105200</name>
    <dbReference type="NCBI Taxonomy" id="1184607"/>
    <lineage>
        <taxon>Bacteria</taxon>
        <taxon>Bacillati</taxon>
        <taxon>Actinomycetota</taxon>
        <taxon>Actinomycetes</taxon>
        <taxon>Micrococcales</taxon>
        <taxon>Dermatophilaceae</taxon>
        <taxon>Austwickia</taxon>
    </lineage>
</organism>
<sequence length="361" mass="38764">MVERSRRSRGAVIGAVGVFAVAATATAVVLNLPDGSAGGSSGGSAVYADEMAAHCRQADGGGASGPACARAGAIVDVRLADLRPTQPALGHDAVLYRLGRYDLGKDKVNKKYVDWCQASGLSGAVSASSSASLTDPKSFTCELRPGEETDDSRRKMKTVVIGPQGRPYLVDGHHTISAFRELPDGGPDLKVRLRVVGNLSGVSEQDFWERMRSRKWAWLTDQEGRAIAPAQLPAGLSLAELKDDAYRSLVYFTRDVGYTTKEVPFQEFYWGAWLRSSGTVDPRQLTTRDPATYLEAVRAAAQAQVSLSKKDVVHDGMTAKQLGRRSSLGEKALDKLGRPLDDPKPGKVAYLFAGRGLQAKR</sequence>
<dbReference type="AlphaFoldDB" id="K6UND6"/>
<dbReference type="EMBL" id="BAGZ01000017">
    <property type="protein sequence ID" value="GAB78891.1"/>
    <property type="molecule type" value="Genomic_DNA"/>
</dbReference>
<dbReference type="STRING" id="100225.SAMN05421595_0102"/>
<accession>K6UND6</accession>
<proteinExistence type="predicted"/>
<evidence type="ECO:0000313" key="2">
    <source>
        <dbReference type="Proteomes" id="UP000008495"/>
    </source>
</evidence>